<feature type="domain" description="DUF676" evidence="3">
    <location>
        <begin position="80"/>
        <end position="215"/>
    </location>
</feature>
<dbReference type="OrthoDB" id="194358at2759"/>
<sequence length="1189" mass="132822">MSSSRDTTQDPVCAALGDSWYGTSSSPSLPLLQSPRRSSLTFFERVLMRRRSSSQSAFDAHGSLGLNLLSCPSDPLLDMVFVHGLGGGSTKTWCASEDPTLFWPKAWLPRESGFHHVRIHSYGYDSAWTSSKAAPTINIHDFGQQLLERLRNSHEIANSKTNPIIFVAHSMGGLVVKQAYVLARQDPSCSDLAKRMEAMFFLATPHGGTDLAQTLNNILRVSFALPTRSYISNLSRQNELLSMLTESFRHYASDISLYSFYESRPTDLYARSEVIVPKNSAVMGHHHERHAMLDADHRNVCKFHSPSDPNYIAVREALGSVMDTILGRISAKNVHETTRAMRQIESYLGMPARPDDDLKNVKESRIEGSCEWFAERDAFQRWADPDSADPSSVYWVSANPATGKSVLSGYVINALTDLSLDCSYYFFRHGDKDKSTVSGCLRSLLYQMALRSADVRQMLLSMMEKAVSLDKDDCKVIWRKQVWPIISHMSTAGTVRYWVFDALDECAGFEPLFSIMASLDRNPRVRILITSRRLPEITRQFAGLQKGANCAPSVYAEEISLEDTNTDIRLYLEGSRYKFHVGDESQKTRFTDRILDKSEGCFLWVRLVLDELALAWSIRDVERILDEVPQQMDPLYSRAINIMSSRSRPNRDLTRAILTWIVCAVRPLTVVELQEALKLDLDAEVPELETAIASLCAQLVHVDKTGRAMIVHLTARTFLTDDHLDSEFRVNTKLGHLRLAASCLHYLVSDQMKVARGRRFKRKQSQPLARSPFAKYACLEFAEHLRHTTSSLSSVSTGLYKFLNSNVLSWIEFVAAAGNLSALTRTANSVNAYLQRHIQNSSPLGEFVFLTRNWVIDLHRIVAGFGPNLLACPCAIYWLIPPFCPKSSAIATTATSQFKRITVTGLEDEGWNDRLACIDSHDKSALTVACGDTVFAVGYNTGSIILHHNSTCLPWKTLEHGSPVYSLLFDSASTHIISAGRRDIKVWELDSGLKLWTLGVTHDVMNIAITEDGKEIMATDKSHTFTSWKLQTGVFERSLSWSEKMKFHDEGGFRRPPLTAALSPDSSLLAVVYRGRPICLYDLDDDIPHGLVSREGNPTAQGLGTNTSPASLVFNVRKDSHLLAAAYEDGDLCLYDYEDLIPLKTIEVNAQIVACSPDGLTLVTGNSAGMVQLLEFDTLQLLYRVNAAD</sequence>
<dbReference type="InterPro" id="IPR001680">
    <property type="entry name" value="WD40_rpt"/>
</dbReference>
<dbReference type="Pfam" id="PF22939">
    <property type="entry name" value="WHD_GPIID"/>
    <property type="match status" value="1"/>
</dbReference>
<dbReference type="InterPro" id="IPR007751">
    <property type="entry name" value="DUF676_lipase-like"/>
</dbReference>
<feature type="domain" description="GPI inositol-deacylase winged helix" evidence="4">
    <location>
        <begin position="650"/>
        <end position="730"/>
    </location>
</feature>
<evidence type="ECO:0000256" key="2">
    <source>
        <dbReference type="ARBA" id="ARBA00022737"/>
    </source>
</evidence>
<dbReference type="InParanoid" id="A0A1J7J7V0"/>
<evidence type="ECO:0000259" key="5">
    <source>
        <dbReference type="Pfam" id="PF24883"/>
    </source>
</evidence>
<dbReference type="InterPro" id="IPR056884">
    <property type="entry name" value="NPHP3-like_N"/>
</dbReference>
<comment type="similarity">
    <text evidence="1">Belongs to the putative lipase ROG1 family.</text>
</comment>
<keyword evidence="7" id="KW-1185">Reference proteome</keyword>
<dbReference type="Pfam" id="PF24883">
    <property type="entry name" value="NPHP3_N"/>
    <property type="match status" value="1"/>
</dbReference>
<dbReference type="InterPro" id="IPR036322">
    <property type="entry name" value="WD40_repeat_dom_sf"/>
</dbReference>
<keyword evidence="2" id="KW-0677">Repeat</keyword>
<dbReference type="SUPFAM" id="SSF53474">
    <property type="entry name" value="alpha/beta-Hydrolases"/>
    <property type="match status" value="1"/>
</dbReference>
<name>A0A1J7J7V0_9PEZI</name>
<evidence type="ECO:0000259" key="4">
    <source>
        <dbReference type="Pfam" id="PF22939"/>
    </source>
</evidence>
<evidence type="ECO:0000259" key="3">
    <source>
        <dbReference type="Pfam" id="PF05057"/>
    </source>
</evidence>
<accession>A0A1J7J7V0</accession>
<dbReference type="InterPro" id="IPR029058">
    <property type="entry name" value="AB_hydrolase_fold"/>
</dbReference>
<dbReference type="Gene3D" id="2.130.10.10">
    <property type="entry name" value="YVTN repeat-like/Quinoprotein amine dehydrogenase"/>
    <property type="match status" value="2"/>
</dbReference>
<dbReference type="PANTHER" id="PTHR10039:SF16">
    <property type="entry name" value="GPI INOSITOL-DEACYLASE"/>
    <property type="match status" value="1"/>
</dbReference>
<dbReference type="PANTHER" id="PTHR10039">
    <property type="entry name" value="AMELOGENIN"/>
    <property type="match status" value="1"/>
</dbReference>
<protein>
    <submittedName>
        <fullName evidence="6">Uncharacterized protein</fullName>
    </submittedName>
</protein>
<dbReference type="EMBL" id="KV875102">
    <property type="protein sequence ID" value="OIW25252.1"/>
    <property type="molecule type" value="Genomic_DNA"/>
</dbReference>
<evidence type="ECO:0000313" key="6">
    <source>
        <dbReference type="EMBL" id="OIW25252.1"/>
    </source>
</evidence>
<evidence type="ECO:0000256" key="1">
    <source>
        <dbReference type="ARBA" id="ARBA00007920"/>
    </source>
</evidence>
<proteinExistence type="inferred from homology"/>
<feature type="domain" description="Nephrocystin 3-like N-terminal" evidence="5">
    <location>
        <begin position="368"/>
        <end position="532"/>
    </location>
</feature>
<dbReference type="AlphaFoldDB" id="A0A1J7J7V0"/>
<dbReference type="SUPFAM" id="SSF50978">
    <property type="entry name" value="WD40 repeat-like"/>
    <property type="match status" value="1"/>
</dbReference>
<dbReference type="Gene3D" id="3.40.50.1820">
    <property type="entry name" value="alpha/beta hydrolase"/>
    <property type="match status" value="1"/>
</dbReference>
<gene>
    <name evidence="6" type="ORF">CONLIGDRAFT_718123</name>
</gene>
<organism evidence="6 7">
    <name type="scientific">Coniochaeta ligniaria NRRL 30616</name>
    <dbReference type="NCBI Taxonomy" id="1408157"/>
    <lineage>
        <taxon>Eukaryota</taxon>
        <taxon>Fungi</taxon>
        <taxon>Dikarya</taxon>
        <taxon>Ascomycota</taxon>
        <taxon>Pezizomycotina</taxon>
        <taxon>Sordariomycetes</taxon>
        <taxon>Sordariomycetidae</taxon>
        <taxon>Coniochaetales</taxon>
        <taxon>Coniochaetaceae</taxon>
        <taxon>Coniochaeta</taxon>
    </lineage>
</organism>
<dbReference type="InterPro" id="IPR054471">
    <property type="entry name" value="GPIID_WHD"/>
</dbReference>
<reference evidence="6 7" key="1">
    <citation type="submission" date="2016-10" db="EMBL/GenBank/DDBJ databases">
        <title>Draft genome sequence of Coniochaeta ligniaria NRRL30616, a lignocellulolytic fungus for bioabatement of inhibitors in plant biomass hydrolysates.</title>
        <authorList>
            <consortium name="DOE Joint Genome Institute"/>
            <person name="Jimenez D.J."/>
            <person name="Hector R.E."/>
            <person name="Riley R."/>
            <person name="Sun H."/>
            <person name="Grigoriev I.V."/>
            <person name="Van Elsas J.D."/>
            <person name="Nichols N.N."/>
        </authorList>
    </citation>
    <scope>NUCLEOTIDE SEQUENCE [LARGE SCALE GENOMIC DNA]</scope>
    <source>
        <strain evidence="6 7">NRRL 30616</strain>
    </source>
</reference>
<dbReference type="Pfam" id="PF05057">
    <property type="entry name" value="DUF676"/>
    <property type="match status" value="1"/>
</dbReference>
<dbReference type="InterPro" id="IPR015943">
    <property type="entry name" value="WD40/YVTN_repeat-like_dom_sf"/>
</dbReference>
<evidence type="ECO:0000313" key="7">
    <source>
        <dbReference type="Proteomes" id="UP000182658"/>
    </source>
</evidence>
<dbReference type="Proteomes" id="UP000182658">
    <property type="component" value="Unassembled WGS sequence"/>
</dbReference>
<dbReference type="SMART" id="SM00320">
    <property type="entry name" value="WD40"/>
    <property type="match status" value="5"/>
</dbReference>